<dbReference type="InterPro" id="IPR011335">
    <property type="entry name" value="Restrct_endonuc-II-like"/>
</dbReference>
<gene>
    <name evidence="1" type="ORF">NCTC10437_00109</name>
</gene>
<reference evidence="1 2" key="1">
    <citation type="submission" date="2018-12" db="EMBL/GenBank/DDBJ databases">
        <authorList>
            <consortium name="Pathogen Informatics"/>
        </authorList>
    </citation>
    <scope>NUCLEOTIDE SEQUENCE [LARGE SCALE GENOMIC DNA]</scope>
    <source>
        <strain evidence="1 2">NCTC10437</strain>
    </source>
</reference>
<evidence type="ECO:0000313" key="1">
    <source>
        <dbReference type="EMBL" id="VEG51003.1"/>
    </source>
</evidence>
<dbReference type="Proteomes" id="UP000279306">
    <property type="component" value="Chromosome"/>
</dbReference>
<keyword evidence="2" id="KW-1185">Reference proteome</keyword>
<dbReference type="STRING" id="1791.GCA_001049355_05080"/>
<dbReference type="GO" id="GO:0016874">
    <property type="term" value="F:ligase activity"/>
    <property type="evidence" value="ECO:0007669"/>
    <property type="project" value="UniProtKB-KW"/>
</dbReference>
<accession>A0A3S4RX82</accession>
<name>A0A3S4RX82_MYCAU</name>
<sequence length="269" mass="30584">MVTRHALRSQFVALHRDVYLPRDVEPTALIRAKACWLRSRGHGVLAGFSAAAVHRSKWIDPKLPATVIDDNRRRTPGVVVWAGVLDAGEICTVDGMRVTTPVRTAIDLARKYPLDTAIAAVDALARATRLKVDTIEDAVRRYPGRHGRSRVLEVLSLVDAGAESPQETKLRLTVVRAGYPRPETQIPVYNEYGALIGNVDLGWSEHKIALEYEGRHHRLSRYQFDKDIRRFDEMIEQRWIIMRVTAADNERTILLRLAEAWARRVREAR</sequence>
<dbReference type="SUPFAM" id="SSF52980">
    <property type="entry name" value="Restriction endonuclease-like"/>
    <property type="match status" value="1"/>
</dbReference>
<dbReference type="KEGG" id="mauu:NCTC10437_00109"/>
<dbReference type="OrthoDB" id="5181611at2"/>
<evidence type="ECO:0000313" key="2">
    <source>
        <dbReference type="Proteomes" id="UP000279306"/>
    </source>
</evidence>
<dbReference type="EMBL" id="LR134356">
    <property type="protein sequence ID" value="VEG51003.1"/>
    <property type="molecule type" value="Genomic_DNA"/>
</dbReference>
<protein>
    <submittedName>
        <fullName evidence="1">Cullin, a subunit of E3 ubiquitin ligase</fullName>
    </submittedName>
</protein>
<dbReference type="AlphaFoldDB" id="A0A3S4RX82"/>
<keyword evidence="1" id="KW-0436">Ligase</keyword>
<organism evidence="1 2">
    <name type="scientific">Mycolicibacterium aurum</name>
    <name type="common">Mycobacterium aurum</name>
    <dbReference type="NCBI Taxonomy" id="1791"/>
    <lineage>
        <taxon>Bacteria</taxon>
        <taxon>Bacillati</taxon>
        <taxon>Actinomycetota</taxon>
        <taxon>Actinomycetes</taxon>
        <taxon>Mycobacteriales</taxon>
        <taxon>Mycobacteriaceae</taxon>
        <taxon>Mycolicibacterium</taxon>
    </lineage>
</organism>
<proteinExistence type="predicted"/>
<dbReference type="RefSeq" id="WP_048634920.1">
    <property type="nucleotide sequence ID" value="NZ_CVQQ01000024.1"/>
</dbReference>